<reference evidence="10 11" key="1">
    <citation type="journal article" date="2017" name="PLoS Biol.">
        <title>The sea cucumber genome provides insights into morphological evolution and visceral regeneration.</title>
        <authorList>
            <person name="Zhang X."/>
            <person name="Sun L."/>
            <person name="Yuan J."/>
            <person name="Sun Y."/>
            <person name="Gao Y."/>
            <person name="Zhang L."/>
            <person name="Li S."/>
            <person name="Dai H."/>
            <person name="Hamel J.F."/>
            <person name="Liu C."/>
            <person name="Yu Y."/>
            <person name="Liu S."/>
            <person name="Lin W."/>
            <person name="Guo K."/>
            <person name="Jin S."/>
            <person name="Xu P."/>
            <person name="Storey K.B."/>
            <person name="Huan P."/>
            <person name="Zhang T."/>
            <person name="Zhou Y."/>
            <person name="Zhang J."/>
            <person name="Lin C."/>
            <person name="Li X."/>
            <person name="Xing L."/>
            <person name="Huo D."/>
            <person name="Sun M."/>
            <person name="Wang L."/>
            <person name="Mercier A."/>
            <person name="Li F."/>
            <person name="Yang H."/>
            <person name="Xiang J."/>
        </authorList>
    </citation>
    <scope>NUCLEOTIDE SEQUENCE [LARGE SCALE GENOMIC DNA]</scope>
    <source>
        <strain evidence="10">Shaxun</strain>
        <tissue evidence="10">Muscle</tissue>
    </source>
</reference>
<dbReference type="GO" id="GO:0008233">
    <property type="term" value="F:peptidase activity"/>
    <property type="evidence" value="ECO:0007669"/>
    <property type="project" value="UniProtKB-KW"/>
</dbReference>
<keyword evidence="4" id="KW-0540">Nuclease</keyword>
<keyword evidence="2" id="KW-0808">Transferase</keyword>
<dbReference type="InterPro" id="IPR043128">
    <property type="entry name" value="Rev_trsase/Diguanyl_cyclase"/>
</dbReference>
<dbReference type="CDD" id="cd01647">
    <property type="entry name" value="RT_LTR"/>
    <property type="match status" value="1"/>
</dbReference>
<dbReference type="Pfam" id="PF00078">
    <property type="entry name" value="RVT_1"/>
    <property type="match status" value="1"/>
</dbReference>
<keyword evidence="5" id="KW-0255">Endonuclease</keyword>
<keyword evidence="7" id="KW-0695">RNA-directed DNA polymerase</keyword>
<evidence type="ECO:0000313" key="11">
    <source>
        <dbReference type="Proteomes" id="UP000230750"/>
    </source>
</evidence>
<dbReference type="FunFam" id="3.10.20.370:FF:000001">
    <property type="entry name" value="Retrovirus-related Pol polyprotein from transposon 17.6-like protein"/>
    <property type="match status" value="1"/>
</dbReference>
<keyword evidence="6" id="KW-0378">Hydrolase</keyword>
<evidence type="ECO:0000259" key="9">
    <source>
        <dbReference type="Pfam" id="PF17917"/>
    </source>
</evidence>
<evidence type="ECO:0000256" key="7">
    <source>
        <dbReference type="ARBA" id="ARBA00022918"/>
    </source>
</evidence>
<dbReference type="InterPro" id="IPR041373">
    <property type="entry name" value="RT_RNaseH"/>
</dbReference>
<dbReference type="GO" id="GO:0003964">
    <property type="term" value="F:RNA-directed DNA polymerase activity"/>
    <property type="evidence" value="ECO:0007669"/>
    <property type="project" value="UniProtKB-KW"/>
</dbReference>
<evidence type="ECO:0000256" key="3">
    <source>
        <dbReference type="ARBA" id="ARBA00022695"/>
    </source>
</evidence>
<keyword evidence="3" id="KW-0548">Nucleotidyltransferase</keyword>
<evidence type="ECO:0000256" key="6">
    <source>
        <dbReference type="ARBA" id="ARBA00022801"/>
    </source>
</evidence>
<dbReference type="Pfam" id="PF17917">
    <property type="entry name" value="RT_RNaseH"/>
    <property type="match status" value="1"/>
</dbReference>
<evidence type="ECO:0000256" key="5">
    <source>
        <dbReference type="ARBA" id="ARBA00022759"/>
    </source>
</evidence>
<evidence type="ECO:0000259" key="8">
    <source>
        <dbReference type="Pfam" id="PF00078"/>
    </source>
</evidence>
<comment type="caution">
    <text evidence="10">The sequence shown here is derived from an EMBL/GenBank/DDBJ whole genome shotgun (WGS) entry which is preliminary data.</text>
</comment>
<dbReference type="Gene3D" id="3.10.10.10">
    <property type="entry name" value="HIV Type 1 Reverse Transcriptase, subunit A, domain 1"/>
    <property type="match status" value="1"/>
</dbReference>
<name>A0A2G8LA22_STIJA</name>
<dbReference type="PANTHER" id="PTHR37984:SF5">
    <property type="entry name" value="PROTEIN NYNRIN-LIKE"/>
    <property type="match status" value="1"/>
</dbReference>
<evidence type="ECO:0000256" key="1">
    <source>
        <dbReference type="ARBA" id="ARBA00022670"/>
    </source>
</evidence>
<feature type="domain" description="Reverse transcriptase" evidence="8">
    <location>
        <begin position="168"/>
        <end position="253"/>
    </location>
</feature>
<keyword evidence="11" id="KW-1185">Reference proteome</keyword>
<dbReference type="FunFam" id="3.10.10.10:FF:000007">
    <property type="entry name" value="Retrovirus-related Pol polyprotein from transposon 17.6-like Protein"/>
    <property type="match status" value="1"/>
</dbReference>
<dbReference type="SUPFAM" id="SSF56672">
    <property type="entry name" value="DNA/RNA polymerases"/>
    <property type="match status" value="1"/>
</dbReference>
<sequence>MQWKGPFTVLSEIGESSYSIDVNGKSKSFHANLLKEYISRDKSNVVGTTVISMSEDEEQESCFELPALQTNQSESASDVVVNDELGVGQSHEVKRVLSKFTDVLTDVPGKTDVLKCDIKLTTDKPIKAKPYPVPLSMRDSLQEEVRKMIDMGVIEPSNSPYSSPVVLVPKPDGTKRFCVDYRKLNKVTTYEAEPMQTMTEIFSELSNDKYFSRIDLTKGYWQVEMTQSAKEKTAFVTPDGLWQFKTMPFGLTLRESGLTARPSKCEIGFTKLEFLGHTVGNGKLGPKQSTLDKIKNAPKPETKTQVRSFLGLTGYYRDYIPNYSALVAPLSDLTRKGSPNRVIWGSAQDKAFNDLKQALISPPLLRLPDVNKQFVLRTDASDVGIGAVLLQEHEGELFPVAYASRKLLERERNYSVIERECLGLVWAVQKFHVYLYGSEFVLQTDHEPLTYLNRAKLLNSRIMRWALVLQEYRFRLESIKGKYNVGADYMSRM</sequence>
<keyword evidence="1" id="KW-0645">Protease</keyword>
<dbReference type="GO" id="GO:0004519">
    <property type="term" value="F:endonuclease activity"/>
    <property type="evidence" value="ECO:0007669"/>
    <property type="project" value="UniProtKB-KW"/>
</dbReference>
<dbReference type="FunFam" id="3.30.70.270:FF:000020">
    <property type="entry name" value="Transposon Tf2-6 polyprotein-like Protein"/>
    <property type="match status" value="1"/>
</dbReference>
<proteinExistence type="predicted"/>
<evidence type="ECO:0000256" key="4">
    <source>
        <dbReference type="ARBA" id="ARBA00022722"/>
    </source>
</evidence>
<gene>
    <name evidence="10" type="ORF">BSL78_06014</name>
</gene>
<dbReference type="AlphaFoldDB" id="A0A2G8LA22"/>
<dbReference type="InterPro" id="IPR043502">
    <property type="entry name" value="DNA/RNA_pol_sf"/>
</dbReference>
<dbReference type="InterPro" id="IPR000477">
    <property type="entry name" value="RT_dom"/>
</dbReference>
<dbReference type="Gene3D" id="3.30.70.270">
    <property type="match status" value="2"/>
</dbReference>
<feature type="domain" description="Reverse transcriptase RNase H-like" evidence="9">
    <location>
        <begin position="369"/>
        <end position="472"/>
    </location>
</feature>
<evidence type="ECO:0000256" key="2">
    <source>
        <dbReference type="ARBA" id="ARBA00022679"/>
    </source>
</evidence>
<protein>
    <submittedName>
        <fullName evidence="10">Uncharacterized protein</fullName>
    </submittedName>
</protein>
<dbReference type="CDD" id="cd09274">
    <property type="entry name" value="RNase_HI_RT_Ty3"/>
    <property type="match status" value="1"/>
</dbReference>
<dbReference type="OrthoDB" id="6273764at2759"/>
<organism evidence="10 11">
    <name type="scientific">Stichopus japonicus</name>
    <name type="common">Sea cucumber</name>
    <dbReference type="NCBI Taxonomy" id="307972"/>
    <lineage>
        <taxon>Eukaryota</taxon>
        <taxon>Metazoa</taxon>
        <taxon>Echinodermata</taxon>
        <taxon>Eleutherozoa</taxon>
        <taxon>Echinozoa</taxon>
        <taxon>Holothuroidea</taxon>
        <taxon>Aspidochirotacea</taxon>
        <taxon>Aspidochirotida</taxon>
        <taxon>Stichopodidae</taxon>
        <taxon>Apostichopus</taxon>
    </lineage>
</organism>
<evidence type="ECO:0000313" key="10">
    <source>
        <dbReference type="EMBL" id="PIK57074.1"/>
    </source>
</evidence>
<accession>A0A2G8LA22</accession>
<dbReference type="EMBL" id="MRZV01000154">
    <property type="protein sequence ID" value="PIK57074.1"/>
    <property type="molecule type" value="Genomic_DNA"/>
</dbReference>
<dbReference type="Proteomes" id="UP000230750">
    <property type="component" value="Unassembled WGS sequence"/>
</dbReference>
<dbReference type="GO" id="GO:0006508">
    <property type="term" value="P:proteolysis"/>
    <property type="evidence" value="ECO:0007669"/>
    <property type="project" value="UniProtKB-KW"/>
</dbReference>
<dbReference type="Gene3D" id="3.10.20.370">
    <property type="match status" value="1"/>
</dbReference>
<dbReference type="InterPro" id="IPR050951">
    <property type="entry name" value="Retrovirus_Pol_polyprotein"/>
</dbReference>
<dbReference type="PANTHER" id="PTHR37984">
    <property type="entry name" value="PROTEIN CBG26694"/>
    <property type="match status" value="1"/>
</dbReference>